<reference evidence="8" key="1">
    <citation type="journal article" date="2014" name="Int. J. Syst. Evol. Microbiol.">
        <title>Complete genome sequence of Corynebacterium casei LMG S-19264T (=DSM 44701T), isolated from a smear-ripened cheese.</title>
        <authorList>
            <consortium name="US DOE Joint Genome Institute (JGI-PGF)"/>
            <person name="Walter F."/>
            <person name="Albersmeier A."/>
            <person name="Kalinowski J."/>
            <person name="Ruckert C."/>
        </authorList>
    </citation>
    <scope>NUCLEOTIDE SEQUENCE</scope>
    <source>
        <strain evidence="8">CGMCC 1.12195</strain>
    </source>
</reference>
<evidence type="ECO:0000256" key="3">
    <source>
        <dbReference type="ARBA" id="ARBA00022729"/>
    </source>
</evidence>
<dbReference type="SUPFAM" id="SSF48452">
    <property type="entry name" value="TPR-like"/>
    <property type="match status" value="1"/>
</dbReference>
<name>A0A917MHE0_9SPHI</name>
<dbReference type="AlphaFoldDB" id="A0A917MHE0"/>
<keyword evidence="5" id="KW-0998">Cell outer membrane</keyword>
<organism evidence="8 9">
    <name type="scientific">Parapedobacter pyrenivorans</name>
    <dbReference type="NCBI Taxonomy" id="1305674"/>
    <lineage>
        <taxon>Bacteria</taxon>
        <taxon>Pseudomonadati</taxon>
        <taxon>Bacteroidota</taxon>
        <taxon>Sphingobacteriia</taxon>
        <taxon>Sphingobacteriales</taxon>
        <taxon>Sphingobacteriaceae</taxon>
        <taxon>Parapedobacter</taxon>
    </lineage>
</organism>
<comment type="similarity">
    <text evidence="2">Belongs to the SusD family.</text>
</comment>
<dbReference type="Proteomes" id="UP000660862">
    <property type="component" value="Unassembled WGS sequence"/>
</dbReference>
<evidence type="ECO:0000256" key="2">
    <source>
        <dbReference type="ARBA" id="ARBA00006275"/>
    </source>
</evidence>
<dbReference type="EMBL" id="BMER01000006">
    <property type="protein sequence ID" value="GGH03710.1"/>
    <property type="molecule type" value="Genomic_DNA"/>
</dbReference>
<evidence type="ECO:0000256" key="4">
    <source>
        <dbReference type="ARBA" id="ARBA00023136"/>
    </source>
</evidence>
<accession>A0A917MHE0</accession>
<sequence>MVMVLSVSGCRDVLDLRPLDKLDGETLFATPEGVRVYLANLYGQLPIEDFSFGRLGFNTANINTAGIAPATQTDDAANSEFSHLLDGGGNFQWWDPGYKLIRDINLLLETIPTVSSLNDADKATLLSEGHFLRAFTYFALVKRYGGVPLITSVQQYTPDVESLKVPRSTEQETWDFVLGECDAAIENLPTSRTEDNRRATKWVAYALKSRVALHAASLAKYWSKAPLSGPAVSQGLVGLESSLANHYYEQCIEASRKIMDEGGFSLHKPTPASPEEATANYMELFQNPNGAANEVIFTKGYTNPGSSGHSYDFWFNPNQTSDGAPHPGRMNPTLDFVDLYESYSNPGQRAPIVTTTDGNVNDYNGFNPSKTYLRFDTPYDIFKDKDARLWATVVLPGTEWKGKTIIIQGGYIQPDGTPKIETKDEIAVNGVTYYTYGAANWANYSGFEVYLGNMTRTGFSFKKFLSPNPVPPNLTYSTTDWIEFRYAEILLNYAEAVVESNYTANNAQATAKDAINAIRSRAGHTVDIELSLENVLRERRVELAFENKRYWDLVRRRDYHEVFNNTIRKALVPILDLRVSPAKYIFVRKNLSRENPLTFPTNFYYAHIPGVGANGLVQNPQY</sequence>
<dbReference type="InterPro" id="IPR012944">
    <property type="entry name" value="SusD_RagB_dom"/>
</dbReference>
<dbReference type="InterPro" id="IPR011990">
    <property type="entry name" value="TPR-like_helical_dom_sf"/>
</dbReference>
<comment type="subcellular location">
    <subcellularLocation>
        <location evidence="1">Cell outer membrane</location>
    </subcellularLocation>
</comment>
<evidence type="ECO:0000313" key="8">
    <source>
        <dbReference type="EMBL" id="GGH03710.1"/>
    </source>
</evidence>
<reference evidence="8" key="2">
    <citation type="submission" date="2020-09" db="EMBL/GenBank/DDBJ databases">
        <authorList>
            <person name="Sun Q."/>
            <person name="Zhou Y."/>
        </authorList>
    </citation>
    <scope>NUCLEOTIDE SEQUENCE</scope>
    <source>
        <strain evidence="8">CGMCC 1.12195</strain>
    </source>
</reference>
<evidence type="ECO:0000256" key="1">
    <source>
        <dbReference type="ARBA" id="ARBA00004442"/>
    </source>
</evidence>
<evidence type="ECO:0000313" key="9">
    <source>
        <dbReference type="Proteomes" id="UP000660862"/>
    </source>
</evidence>
<dbReference type="GO" id="GO:0009279">
    <property type="term" value="C:cell outer membrane"/>
    <property type="evidence" value="ECO:0007669"/>
    <property type="project" value="UniProtKB-SubCell"/>
</dbReference>
<dbReference type="Pfam" id="PF14322">
    <property type="entry name" value="SusD-like_3"/>
    <property type="match status" value="1"/>
</dbReference>
<proteinExistence type="inferred from homology"/>
<keyword evidence="4" id="KW-0472">Membrane</keyword>
<dbReference type="InterPro" id="IPR033985">
    <property type="entry name" value="SusD-like_N"/>
</dbReference>
<keyword evidence="9" id="KW-1185">Reference proteome</keyword>
<protein>
    <submittedName>
        <fullName evidence="8">Glycan metabolism protein RagB</fullName>
    </submittedName>
</protein>
<comment type="caution">
    <text evidence="8">The sequence shown here is derived from an EMBL/GenBank/DDBJ whole genome shotgun (WGS) entry which is preliminary data.</text>
</comment>
<keyword evidence="3" id="KW-0732">Signal</keyword>
<evidence type="ECO:0000256" key="5">
    <source>
        <dbReference type="ARBA" id="ARBA00023237"/>
    </source>
</evidence>
<dbReference type="Pfam" id="PF07980">
    <property type="entry name" value="SusD_RagB"/>
    <property type="match status" value="1"/>
</dbReference>
<dbReference type="Gene3D" id="1.25.40.390">
    <property type="match status" value="1"/>
</dbReference>
<evidence type="ECO:0000259" key="6">
    <source>
        <dbReference type="Pfam" id="PF07980"/>
    </source>
</evidence>
<gene>
    <name evidence="8" type="ORF">GCM10007415_44910</name>
</gene>
<feature type="domain" description="RagB/SusD" evidence="6">
    <location>
        <begin position="293"/>
        <end position="570"/>
    </location>
</feature>
<evidence type="ECO:0000259" key="7">
    <source>
        <dbReference type="Pfam" id="PF14322"/>
    </source>
</evidence>
<feature type="domain" description="SusD-like N-terminal" evidence="7">
    <location>
        <begin position="89"/>
        <end position="213"/>
    </location>
</feature>